<evidence type="ECO:0000313" key="16">
    <source>
        <dbReference type="EMBL" id="TWH78394.1"/>
    </source>
</evidence>
<comment type="catalytic activity">
    <reaction evidence="12">
        <text>ATP + H2O + 4 H(+)(in) = ADP + phosphate + 5 H(+)(out)</text>
        <dbReference type="Rhea" id="RHEA:57720"/>
        <dbReference type="ChEBI" id="CHEBI:15377"/>
        <dbReference type="ChEBI" id="CHEBI:15378"/>
        <dbReference type="ChEBI" id="CHEBI:30616"/>
        <dbReference type="ChEBI" id="CHEBI:43474"/>
        <dbReference type="ChEBI" id="CHEBI:456216"/>
        <dbReference type="EC" id="7.1.2.2"/>
    </reaction>
</comment>
<dbReference type="EMBL" id="VLKH01000009">
    <property type="protein sequence ID" value="TWH78394.1"/>
    <property type="molecule type" value="Genomic_DNA"/>
</dbReference>
<dbReference type="CDD" id="cd18113">
    <property type="entry name" value="ATP-synt_F1_alpha_C"/>
    <property type="match status" value="1"/>
</dbReference>
<dbReference type="InterPro" id="IPR036121">
    <property type="entry name" value="ATPase_F1/V1/A1_a/bsu_N_sf"/>
</dbReference>
<accession>A0A562J630</accession>
<keyword evidence="3 12" id="KW-0813">Transport</keyword>
<dbReference type="PANTHER" id="PTHR48082">
    <property type="entry name" value="ATP SYNTHASE SUBUNIT ALPHA, MITOCHONDRIAL"/>
    <property type="match status" value="1"/>
</dbReference>
<keyword evidence="7 12" id="KW-1278">Translocase</keyword>
<evidence type="ECO:0000256" key="11">
    <source>
        <dbReference type="ARBA" id="ARBA00023310"/>
    </source>
</evidence>
<dbReference type="InterPro" id="IPR020003">
    <property type="entry name" value="ATPase_a/bsu_AS"/>
</dbReference>
<gene>
    <name evidence="12" type="primary">atpA</name>
    <name evidence="16" type="ORF">LY60_02852</name>
</gene>
<reference evidence="16 17" key="1">
    <citation type="submission" date="2019-07" db="EMBL/GenBank/DDBJ databases">
        <title>Genomic Encyclopedia of Type Strains, Phase I: the one thousand microbial genomes (KMG-I) project.</title>
        <authorList>
            <person name="Kyrpides N."/>
        </authorList>
    </citation>
    <scope>NUCLEOTIDE SEQUENCE [LARGE SCALE GENOMIC DNA]</scope>
    <source>
        <strain evidence="16 17">DSM 13558</strain>
    </source>
</reference>
<keyword evidence="12" id="KW-1003">Cell membrane</keyword>
<dbReference type="InterPro" id="IPR004100">
    <property type="entry name" value="ATPase_F1/V1/A1_a/bsu_N"/>
</dbReference>
<proteinExistence type="inferred from homology"/>
<dbReference type="PRINTS" id="PR00125">
    <property type="entry name" value="ATPASEDELTA"/>
</dbReference>
<dbReference type="CDD" id="cd01132">
    <property type="entry name" value="F1-ATPase_alpha_CD"/>
    <property type="match status" value="1"/>
</dbReference>
<evidence type="ECO:0000256" key="4">
    <source>
        <dbReference type="ARBA" id="ARBA00022741"/>
    </source>
</evidence>
<name>A0A562J630_9FIRM</name>
<dbReference type="NCBIfam" id="NF009884">
    <property type="entry name" value="PRK13343.1"/>
    <property type="match status" value="1"/>
</dbReference>
<evidence type="ECO:0000259" key="13">
    <source>
        <dbReference type="Pfam" id="PF00006"/>
    </source>
</evidence>
<feature type="domain" description="ATP synthase alpha subunit C-terminal" evidence="14">
    <location>
        <begin position="460"/>
        <end position="582"/>
    </location>
</feature>
<evidence type="ECO:0000313" key="17">
    <source>
        <dbReference type="Proteomes" id="UP000315343"/>
    </source>
</evidence>
<organism evidence="16 17">
    <name type="scientific">Sedimentibacter saalensis</name>
    <dbReference type="NCBI Taxonomy" id="130788"/>
    <lineage>
        <taxon>Bacteria</taxon>
        <taxon>Bacillati</taxon>
        <taxon>Bacillota</taxon>
        <taxon>Tissierellia</taxon>
        <taxon>Sedimentibacter</taxon>
    </lineage>
</organism>
<evidence type="ECO:0000259" key="14">
    <source>
        <dbReference type="Pfam" id="PF00306"/>
    </source>
</evidence>
<dbReference type="Gene3D" id="2.40.30.20">
    <property type="match status" value="1"/>
</dbReference>
<dbReference type="EC" id="7.1.2.2" evidence="12"/>
<dbReference type="Proteomes" id="UP000315343">
    <property type="component" value="Unassembled WGS sequence"/>
</dbReference>
<dbReference type="GO" id="GO:0045259">
    <property type="term" value="C:proton-transporting ATP synthase complex"/>
    <property type="evidence" value="ECO:0007669"/>
    <property type="project" value="UniProtKB-KW"/>
</dbReference>
<dbReference type="InterPro" id="IPR005294">
    <property type="entry name" value="ATP_synth_F1_asu"/>
</dbReference>
<dbReference type="FunFam" id="3.40.50.300:FF:000002">
    <property type="entry name" value="ATP synthase subunit alpha"/>
    <property type="match status" value="1"/>
</dbReference>
<comment type="caution">
    <text evidence="16">The sequence shown here is derived from an EMBL/GenBank/DDBJ whole genome shotgun (WGS) entry which is preliminary data.</text>
</comment>
<keyword evidence="4 12" id="KW-0547">Nucleotide-binding</keyword>
<dbReference type="InterPro" id="IPR038376">
    <property type="entry name" value="ATP_synth_asu_C_sf"/>
</dbReference>
<dbReference type="HAMAP" id="MF_01346">
    <property type="entry name" value="ATP_synth_alpha_bact"/>
    <property type="match status" value="1"/>
</dbReference>
<dbReference type="InterPro" id="IPR033732">
    <property type="entry name" value="ATP_synth_F1_a_nt-bd_dom"/>
</dbReference>
<dbReference type="InterPro" id="IPR023366">
    <property type="entry name" value="ATP_synth_asu-like_sf"/>
</dbReference>
<keyword evidence="9 12" id="KW-0472">Membrane</keyword>
<dbReference type="Gene3D" id="3.40.50.300">
    <property type="entry name" value="P-loop containing nucleotide triphosphate hydrolases"/>
    <property type="match status" value="1"/>
</dbReference>
<dbReference type="Pfam" id="PF00306">
    <property type="entry name" value="ATP-synt_ab_C"/>
    <property type="match status" value="1"/>
</dbReference>
<dbReference type="GO" id="GO:0005524">
    <property type="term" value="F:ATP binding"/>
    <property type="evidence" value="ECO:0007669"/>
    <property type="project" value="UniProtKB-UniRule"/>
</dbReference>
<evidence type="ECO:0000256" key="8">
    <source>
        <dbReference type="ARBA" id="ARBA00023065"/>
    </source>
</evidence>
<dbReference type="Pfam" id="PF02874">
    <property type="entry name" value="ATP-synt_ab_N"/>
    <property type="match status" value="1"/>
</dbReference>
<feature type="binding site" evidence="12">
    <location>
        <begin position="258"/>
        <end position="265"/>
    </location>
    <ligand>
        <name>ATP</name>
        <dbReference type="ChEBI" id="CHEBI:30616"/>
    </ligand>
</feature>
<comment type="function">
    <text evidence="12">Produces ATP from ADP in the presence of a proton gradient across the membrane. The alpha chain is a regulatory subunit.</text>
</comment>
<keyword evidence="8 12" id="KW-0406">Ion transport</keyword>
<dbReference type="RefSeq" id="WP_145085033.1">
    <property type="nucleotide sequence ID" value="NZ_VLKH01000009.1"/>
</dbReference>
<feature type="site" description="Required for activity" evidence="12">
    <location>
        <position position="451"/>
    </location>
</feature>
<dbReference type="SUPFAM" id="SSF47917">
    <property type="entry name" value="C-terminal domain of alpha and beta subunits of F1 ATP synthase"/>
    <property type="match status" value="1"/>
</dbReference>
<dbReference type="GO" id="GO:0046933">
    <property type="term" value="F:proton-transporting ATP synthase activity, rotational mechanism"/>
    <property type="evidence" value="ECO:0007669"/>
    <property type="project" value="UniProtKB-UniRule"/>
</dbReference>
<keyword evidence="6 12" id="KW-0067">ATP-binding</keyword>
<dbReference type="InterPro" id="IPR000793">
    <property type="entry name" value="ATP_synth_asu_C"/>
</dbReference>
<dbReference type="InterPro" id="IPR000711">
    <property type="entry name" value="ATPase_OSCP/dsu"/>
</dbReference>
<dbReference type="Pfam" id="PF00213">
    <property type="entry name" value="OSCP"/>
    <property type="match status" value="1"/>
</dbReference>
<dbReference type="PROSITE" id="PS00152">
    <property type="entry name" value="ATPASE_ALPHA_BETA"/>
    <property type="match status" value="1"/>
</dbReference>
<keyword evidence="17" id="KW-1185">Reference proteome</keyword>
<dbReference type="AlphaFoldDB" id="A0A562J630"/>
<protein>
    <recommendedName>
        <fullName evidence="12">ATP synthase subunit alpha</fullName>
        <ecNumber evidence="12">7.1.2.2</ecNumber>
    </recommendedName>
    <alternativeName>
        <fullName evidence="12">ATP synthase F1 sector subunit alpha</fullName>
    </alternativeName>
    <alternativeName>
        <fullName evidence="12">F-ATPase subunit alpha</fullName>
    </alternativeName>
</protein>
<dbReference type="Pfam" id="PF00006">
    <property type="entry name" value="ATP-synt_ab"/>
    <property type="match status" value="1"/>
</dbReference>
<evidence type="ECO:0000256" key="7">
    <source>
        <dbReference type="ARBA" id="ARBA00022967"/>
    </source>
</evidence>
<dbReference type="SUPFAM" id="SSF50615">
    <property type="entry name" value="N-terminal domain of alpha and beta subunits of F1 ATP synthase"/>
    <property type="match status" value="1"/>
</dbReference>
<dbReference type="InterPro" id="IPR000194">
    <property type="entry name" value="ATPase_F1/V1/A1_a/bsu_nucl-bd"/>
</dbReference>
<keyword evidence="11 12" id="KW-0066">ATP synthesis</keyword>
<feature type="domain" description="ATPase F1/V1/A1 complex alpha/beta subunit N-terminal" evidence="15">
    <location>
        <begin position="116"/>
        <end position="181"/>
    </location>
</feature>
<dbReference type="InterPro" id="IPR027417">
    <property type="entry name" value="P-loop_NTPase"/>
</dbReference>
<evidence type="ECO:0000256" key="1">
    <source>
        <dbReference type="ARBA" id="ARBA00004370"/>
    </source>
</evidence>
<comment type="similarity">
    <text evidence="2 12">Belongs to the ATPase alpha/beta chains family.</text>
</comment>
<keyword evidence="5 12" id="KW-0375">Hydrogen ion transport</keyword>
<dbReference type="GO" id="GO:0005886">
    <property type="term" value="C:plasma membrane"/>
    <property type="evidence" value="ECO:0007669"/>
    <property type="project" value="UniProtKB-SubCell"/>
</dbReference>
<dbReference type="GO" id="GO:0043531">
    <property type="term" value="F:ADP binding"/>
    <property type="evidence" value="ECO:0007669"/>
    <property type="project" value="TreeGrafter"/>
</dbReference>
<sequence length="589" mass="65157">MVQKTADENKKKLSIIISYVTAPDEGQYNKIINFLSKKYEVNITDMKIDLVEEPQLLGGFIIRVGNQEYDCSMRGLLNQVKQEVFDSNKNFSSSEEIISLLKAKIENLEFEKTEKEIGFVKSIGDGIVAVDGIDHAMFGEIVIFESGVKGMVQDIRSDEIGCILFGSENDLKEGSRVIRTGKIAGVFVGENFLGRVVDALGTPIDGRGEILAEDFRPIECKAPSIVDRKSVNTPLQTGILAIDSMFPIGRGQRELIIGDRQTGKTTIATDTIINQKGQNVICIYVAIGQKASTVAKVENTLRKHGAMDYTIIVSSVASDPASLQYIAPYAGTSMAEYFMYKGKDVLIVYDDLTKHAVAYRSLSLLLERSPGREAYPGDVFYLHSRLLERSSKLVPELGGGSITALPIVETQANDVSAYIPTNVISITDGQIYLESDLFFAGQRPAVNVGLSVSRVGGAAQTKAMKKSSGSIRIDLAQYREMEVFTQFSSDLDEATFAQLNYGKGLMELLKQPLCEPLSMAKQVILLCAATKKCMTGIDTKRFKEYKNGLLEFFEQYHLDIIQELETTKVLSEDLEKRILKASSDYKSRW</sequence>
<keyword evidence="10 12" id="KW-0139">CF(1)</keyword>
<feature type="domain" description="ATPase F1/V1/A1 complex alpha/beta subunit nucleotide-binding" evidence="13">
    <location>
        <begin position="238"/>
        <end position="453"/>
    </location>
</feature>
<evidence type="ECO:0000256" key="9">
    <source>
        <dbReference type="ARBA" id="ARBA00023136"/>
    </source>
</evidence>
<dbReference type="OrthoDB" id="9802718at2"/>
<evidence type="ECO:0000256" key="6">
    <source>
        <dbReference type="ARBA" id="ARBA00022840"/>
    </source>
</evidence>
<dbReference type="PANTHER" id="PTHR48082:SF2">
    <property type="entry name" value="ATP SYNTHASE SUBUNIT ALPHA, MITOCHONDRIAL"/>
    <property type="match status" value="1"/>
</dbReference>
<evidence type="ECO:0000259" key="15">
    <source>
        <dbReference type="Pfam" id="PF02874"/>
    </source>
</evidence>
<dbReference type="Gene3D" id="1.20.150.20">
    <property type="entry name" value="ATP synthase alpha/beta chain, C-terminal domain"/>
    <property type="match status" value="1"/>
</dbReference>
<dbReference type="SUPFAM" id="SSF52540">
    <property type="entry name" value="P-loop containing nucleoside triphosphate hydrolases"/>
    <property type="match status" value="1"/>
</dbReference>
<evidence type="ECO:0000256" key="5">
    <source>
        <dbReference type="ARBA" id="ARBA00022781"/>
    </source>
</evidence>
<evidence type="ECO:0000256" key="10">
    <source>
        <dbReference type="ARBA" id="ARBA00023196"/>
    </source>
</evidence>
<dbReference type="CDD" id="cd18116">
    <property type="entry name" value="ATP-synt_F1_alpha_N"/>
    <property type="match status" value="1"/>
</dbReference>
<evidence type="ECO:0000256" key="12">
    <source>
        <dbReference type="HAMAP-Rule" id="MF_01346"/>
    </source>
</evidence>
<evidence type="ECO:0000256" key="2">
    <source>
        <dbReference type="ARBA" id="ARBA00008936"/>
    </source>
</evidence>
<dbReference type="NCBIfam" id="TIGR00962">
    <property type="entry name" value="atpA"/>
    <property type="match status" value="1"/>
</dbReference>
<evidence type="ECO:0000256" key="3">
    <source>
        <dbReference type="ARBA" id="ARBA00022448"/>
    </source>
</evidence>
<comment type="subcellular location">
    <subcellularLocation>
        <location evidence="12">Cell membrane</location>
        <topology evidence="12">Peripheral membrane protein</topology>
    </subcellularLocation>
    <subcellularLocation>
        <location evidence="1">Membrane</location>
    </subcellularLocation>
</comment>